<organism evidence="1 2">
    <name type="scientific">Pontibacter rugosus</name>
    <dbReference type="NCBI Taxonomy" id="1745966"/>
    <lineage>
        <taxon>Bacteria</taxon>
        <taxon>Pseudomonadati</taxon>
        <taxon>Bacteroidota</taxon>
        <taxon>Cytophagia</taxon>
        <taxon>Cytophagales</taxon>
        <taxon>Hymenobacteraceae</taxon>
        <taxon>Pontibacter</taxon>
    </lineage>
</organism>
<comment type="caution">
    <text evidence="1">The sequence shown here is derived from an EMBL/GenBank/DDBJ whole genome shotgun (WGS) entry which is preliminary data.</text>
</comment>
<feature type="non-terminal residue" evidence="1">
    <location>
        <position position="1"/>
    </location>
</feature>
<keyword evidence="2" id="KW-1185">Reference proteome</keyword>
<protein>
    <submittedName>
        <fullName evidence="1">Uncharacterized protein</fullName>
    </submittedName>
</protein>
<reference evidence="2" key="1">
    <citation type="journal article" date="2019" name="Int. J. Syst. Evol. Microbiol.">
        <title>The Global Catalogue of Microorganisms (GCM) 10K type strain sequencing project: providing services to taxonomists for standard genome sequencing and annotation.</title>
        <authorList>
            <consortium name="The Broad Institute Genomics Platform"/>
            <consortium name="The Broad Institute Genome Sequencing Center for Infectious Disease"/>
            <person name="Wu L."/>
            <person name="Ma J."/>
        </authorList>
    </citation>
    <scope>NUCLEOTIDE SEQUENCE [LARGE SCALE GENOMIC DNA]</scope>
    <source>
        <strain evidence="2">JCM 31319</strain>
    </source>
</reference>
<dbReference type="RefSeq" id="WP_377532995.1">
    <property type="nucleotide sequence ID" value="NZ_JBHTLD010000420.1"/>
</dbReference>
<proteinExistence type="predicted"/>
<evidence type="ECO:0000313" key="1">
    <source>
        <dbReference type="EMBL" id="MFD1188835.1"/>
    </source>
</evidence>
<dbReference type="EMBL" id="JBHTLD010000420">
    <property type="protein sequence ID" value="MFD1188835.1"/>
    <property type="molecule type" value="Genomic_DNA"/>
</dbReference>
<accession>A0ABW3SW60</accession>
<gene>
    <name evidence="1" type="ORF">ACFQ2O_21680</name>
</gene>
<feature type="non-terminal residue" evidence="1">
    <location>
        <position position="453"/>
    </location>
</feature>
<evidence type="ECO:0000313" key="2">
    <source>
        <dbReference type="Proteomes" id="UP001597094"/>
    </source>
</evidence>
<dbReference type="Proteomes" id="UP001597094">
    <property type="component" value="Unassembled WGS sequence"/>
</dbReference>
<sequence length="453" mass="53240">PEEFKDDKNKVEKSIAYRKKEWLTSLLPSKSEIVADLIKELDKINDADIDHPSFDSWHSSFSGTTSPLTVDDILNQSITNTITYYKEFNKQNHDFMGPSVDGLIDILTLTVRKNPNKYIVDCKPLVDAPSQIMYAWIRGLGESWRDEKEKFECAEVFETILQIVQKKEFWESHNSDDNYSRWFISSLLSFIEDGLRDDNHAFDADQLPIVKDILSQIFENDTHPVFDYSDLSMTVLNNSRGKIYTALFQYSLRLARLEGKDSDRWDNDIKKLISQKIELKDENPLLFYVIGQFLPNIHFLDESWMIENFYKLFPIDTETNWSAAMSGYFFYHRRPNKVNFKLFLEGSHLLKAISNDTFRGESKNSLIQRICTAYLYEFESIDINNEVIQELINSKSEDVLSSLIYFFWSPRFPFEKKVIHKIKPFWIELFNKAIKMEDEKLDSYILSGCCKWL</sequence>
<name>A0ABW3SW60_9BACT</name>